<evidence type="ECO:0000313" key="1">
    <source>
        <dbReference type="EMBL" id="KAJ0098044.1"/>
    </source>
</evidence>
<dbReference type="Proteomes" id="UP001164250">
    <property type="component" value="Chromosome 5"/>
</dbReference>
<gene>
    <name evidence="1" type="ORF">Patl1_29315</name>
</gene>
<proteinExistence type="predicted"/>
<dbReference type="EMBL" id="CM047901">
    <property type="protein sequence ID" value="KAJ0098044.1"/>
    <property type="molecule type" value="Genomic_DNA"/>
</dbReference>
<reference evidence="2" key="1">
    <citation type="journal article" date="2023" name="G3 (Bethesda)">
        <title>Genome assembly and association tests identify interacting loci associated with vigor, precocity, and sex in interspecific pistachio rootstocks.</title>
        <authorList>
            <person name="Palmer W."/>
            <person name="Jacygrad E."/>
            <person name="Sagayaradj S."/>
            <person name="Cavanaugh K."/>
            <person name="Han R."/>
            <person name="Bertier L."/>
            <person name="Beede B."/>
            <person name="Kafkas S."/>
            <person name="Golino D."/>
            <person name="Preece J."/>
            <person name="Michelmore R."/>
        </authorList>
    </citation>
    <scope>NUCLEOTIDE SEQUENCE [LARGE SCALE GENOMIC DNA]</scope>
</reference>
<name>A0ACC1BGR6_9ROSI</name>
<comment type="caution">
    <text evidence="1">The sequence shown here is derived from an EMBL/GenBank/DDBJ whole genome shotgun (WGS) entry which is preliminary data.</text>
</comment>
<organism evidence="1 2">
    <name type="scientific">Pistacia atlantica</name>
    <dbReference type="NCBI Taxonomy" id="434234"/>
    <lineage>
        <taxon>Eukaryota</taxon>
        <taxon>Viridiplantae</taxon>
        <taxon>Streptophyta</taxon>
        <taxon>Embryophyta</taxon>
        <taxon>Tracheophyta</taxon>
        <taxon>Spermatophyta</taxon>
        <taxon>Magnoliopsida</taxon>
        <taxon>eudicotyledons</taxon>
        <taxon>Gunneridae</taxon>
        <taxon>Pentapetalae</taxon>
        <taxon>rosids</taxon>
        <taxon>malvids</taxon>
        <taxon>Sapindales</taxon>
        <taxon>Anacardiaceae</taxon>
        <taxon>Pistacia</taxon>
    </lineage>
</organism>
<protein>
    <submittedName>
        <fullName evidence="1">Uncharacterized protein</fullName>
    </submittedName>
</protein>
<accession>A0ACC1BGR6</accession>
<keyword evidence="2" id="KW-1185">Reference proteome</keyword>
<evidence type="ECO:0000313" key="2">
    <source>
        <dbReference type="Proteomes" id="UP001164250"/>
    </source>
</evidence>
<sequence length="217" mass="24895">METSSNLSSSYRKPPLDPHLLCSPSLPPFEVKHNEWTSEENKQLFENALSTEGDHLNLFENMAMKMPEEFKKDNEACAEDNVEMIDEAGKISLSVYGSAHQVSQNKTEEEEEEEEEGLWEKDIKLLLFMRGLLFKKRGRHWIKSPIGKYMNLRKHKLIINNIIQTTTTTANSSSHKAETIAVEQTDDSADTTPISIFKDVDDEEDLLDWDKFPGLFD</sequence>